<organism evidence="1 2">
    <name type="scientific">Enterococcus hirae</name>
    <dbReference type="NCBI Taxonomy" id="1354"/>
    <lineage>
        <taxon>Bacteria</taxon>
        <taxon>Bacillati</taxon>
        <taxon>Bacillota</taxon>
        <taxon>Bacilli</taxon>
        <taxon>Lactobacillales</taxon>
        <taxon>Enterococcaceae</taxon>
        <taxon>Enterococcus</taxon>
    </lineage>
</organism>
<comment type="caution">
    <text evidence="1">The sequence shown here is derived from an EMBL/GenBank/DDBJ whole genome shotgun (WGS) entry which is preliminary data.</text>
</comment>
<evidence type="ECO:0000313" key="2">
    <source>
        <dbReference type="Proteomes" id="UP000253498"/>
    </source>
</evidence>
<name>A0AB37IBX7_ENTHR</name>
<evidence type="ECO:0008006" key="3">
    <source>
        <dbReference type="Google" id="ProtNLM"/>
    </source>
</evidence>
<dbReference type="AlphaFoldDB" id="A0AB37IBX7"/>
<sequence length="65" mass="8193">MFFREERAKEIQLFLKCDCSYTATIRELGYLSISVLRKWHKEYLIFGELYREYPNKYYEKQKRRI</sequence>
<dbReference type="Proteomes" id="UP000253498">
    <property type="component" value="Unassembled WGS sequence"/>
</dbReference>
<evidence type="ECO:0000313" key="1">
    <source>
        <dbReference type="EMBL" id="RBT65758.1"/>
    </source>
</evidence>
<protein>
    <recommendedName>
        <fullName evidence="3">Transposase</fullName>
    </recommendedName>
</protein>
<proteinExistence type="predicted"/>
<dbReference type="EMBL" id="LESJ01000023">
    <property type="protein sequence ID" value="RBT65758.1"/>
    <property type="molecule type" value="Genomic_DNA"/>
</dbReference>
<accession>A0AB37IBX7</accession>
<reference evidence="1 2" key="1">
    <citation type="submission" date="2015-06" db="EMBL/GenBank/DDBJ databases">
        <title>The Genome Sequence of Enterococcus hirae 88EA1.</title>
        <authorList>
            <consortium name="The Broad Institute Genomics Platform"/>
            <consortium name="The Broad Institute Genome Sequencing Center for Infectious Disease"/>
            <person name="Earl A.M."/>
            <person name="Van Tyne D."/>
            <person name="Lebreton F."/>
            <person name="Saavedra J.T."/>
            <person name="Gilmore M.S."/>
            <person name="Manson McGuire A."/>
            <person name="Clock S."/>
            <person name="Crupain M."/>
            <person name="Rangan U."/>
            <person name="Young S."/>
            <person name="Abouelleil A."/>
            <person name="Cao P."/>
            <person name="Chapman S.B."/>
            <person name="Griggs A."/>
            <person name="Priest M."/>
            <person name="Shea T."/>
            <person name="Wortman J."/>
            <person name="Nusbaum C."/>
            <person name="Birren B."/>
        </authorList>
    </citation>
    <scope>NUCLEOTIDE SEQUENCE [LARGE SCALE GENOMIC DNA]</scope>
    <source>
        <strain evidence="1 2">88EA1</strain>
    </source>
</reference>
<gene>
    <name evidence="1" type="ORF">EB03_02961</name>
</gene>